<dbReference type="Pfam" id="PF09347">
    <property type="entry name" value="DUF1989"/>
    <property type="match status" value="2"/>
</dbReference>
<name>A0AAN6KXY9_9PEZI</name>
<sequence length="570" mass="60053">MAEMQTIPARHGVATFVPAGQTIKIVNTSGTQVVDTWAFALPKPEEKKGGAPDEKQEDEAKGKKEGKADEKKGEQKAEEKSEQKTEEKAAPKATPKKKKDGDFPSQEEAEKATSNPVQEGEGKAKDGKDSKDAKDATPQKSTWSSYVPSLPTLRSSKPASAPKKGAETEQQKNSRTWGSYFPSGQGFTSYIPSTASNTVSQFAKGHEVDKNMSYMEQLQSFSKTPVGAAGLAALTGSGYGGSLYAGYNAYNSQNAPDEPPMEHAAHAPASQRHSGLQPARTDAHLDRGHLARHPRHPHGSLRPYRYHGLGVKDWAAHGSCAENLVLALKELNERAGLKGAKGVGADVTINAVPAPLNLFMNIPWDDSGDLAFKSPKGKEGDYVRLKAERDMVVVMSACPQDVLDINAKKPTDAHFVVEAEGESAGDALKRSQQPPPAKKRPAPRKLGSSRAPSTAGTEGGGDAKAGAPAAAPAKKPEAPKKAAAPKKQPEADAAPEKKPASGEKADAPVPAKKPAAKPAAAKPAAKPAPAKKEAAPAKKEETGGDAAPVEKKKPKKLAARPKVEEKKAES</sequence>
<evidence type="ECO:0000256" key="1">
    <source>
        <dbReference type="SAM" id="MobiDB-lite"/>
    </source>
</evidence>
<dbReference type="AlphaFoldDB" id="A0AAN6KXY9"/>
<feature type="region of interest" description="Disordered" evidence="1">
    <location>
        <begin position="29"/>
        <end position="179"/>
    </location>
</feature>
<keyword evidence="4" id="KW-1185">Reference proteome</keyword>
<reference evidence="3" key="1">
    <citation type="submission" date="2023-06" db="EMBL/GenBank/DDBJ databases">
        <title>Black Yeasts Isolated from many extreme environments.</title>
        <authorList>
            <person name="Coleine C."/>
            <person name="Stajich J.E."/>
            <person name="Selbmann L."/>
        </authorList>
    </citation>
    <scope>NUCLEOTIDE SEQUENCE</scope>
    <source>
        <strain evidence="3">CCFEE 5200</strain>
    </source>
</reference>
<feature type="compositionally biased region" description="Basic and acidic residues" evidence="1">
    <location>
        <begin position="120"/>
        <end position="137"/>
    </location>
</feature>
<gene>
    <name evidence="3" type="ORF">LTR91_003746</name>
</gene>
<organism evidence="3 4">
    <name type="scientific">Friedmanniomyces endolithicus</name>
    <dbReference type="NCBI Taxonomy" id="329885"/>
    <lineage>
        <taxon>Eukaryota</taxon>
        <taxon>Fungi</taxon>
        <taxon>Dikarya</taxon>
        <taxon>Ascomycota</taxon>
        <taxon>Pezizomycotina</taxon>
        <taxon>Dothideomycetes</taxon>
        <taxon>Dothideomycetidae</taxon>
        <taxon>Mycosphaerellales</taxon>
        <taxon>Teratosphaeriaceae</taxon>
        <taxon>Friedmanniomyces</taxon>
    </lineage>
</organism>
<evidence type="ECO:0000313" key="4">
    <source>
        <dbReference type="Proteomes" id="UP001175353"/>
    </source>
</evidence>
<feature type="region of interest" description="Disordered" evidence="1">
    <location>
        <begin position="421"/>
        <end position="570"/>
    </location>
</feature>
<feature type="compositionally biased region" description="Basic and acidic residues" evidence="1">
    <location>
        <begin position="43"/>
        <end position="90"/>
    </location>
</feature>
<proteinExistence type="predicted"/>
<dbReference type="PANTHER" id="PTHR31527">
    <property type="entry name" value="RE64534P"/>
    <property type="match status" value="1"/>
</dbReference>
<feature type="compositionally biased region" description="Basic and acidic residues" evidence="1">
    <location>
        <begin position="487"/>
        <end position="506"/>
    </location>
</feature>
<dbReference type="Proteomes" id="UP001175353">
    <property type="component" value="Unassembled WGS sequence"/>
</dbReference>
<protein>
    <recommendedName>
        <fullName evidence="2">DUF1989 domain-containing protein</fullName>
    </recommendedName>
</protein>
<dbReference type="EMBL" id="JAUJLE010000020">
    <property type="protein sequence ID" value="KAK1006486.1"/>
    <property type="molecule type" value="Genomic_DNA"/>
</dbReference>
<feature type="domain" description="DUF1989" evidence="2">
    <location>
        <begin position="310"/>
        <end position="392"/>
    </location>
</feature>
<feature type="compositionally biased region" description="Polar residues" evidence="1">
    <location>
        <begin position="138"/>
        <end position="158"/>
    </location>
</feature>
<feature type="domain" description="DUF1989" evidence="2">
    <location>
        <begin position="5"/>
        <end position="47"/>
    </location>
</feature>
<feature type="compositionally biased region" description="Low complexity" evidence="1">
    <location>
        <begin position="464"/>
        <end position="473"/>
    </location>
</feature>
<feature type="compositionally biased region" description="Low complexity" evidence="1">
    <location>
        <begin position="507"/>
        <end position="528"/>
    </location>
</feature>
<dbReference type="InterPro" id="IPR018959">
    <property type="entry name" value="DUF1989"/>
</dbReference>
<evidence type="ECO:0000313" key="3">
    <source>
        <dbReference type="EMBL" id="KAK1006486.1"/>
    </source>
</evidence>
<dbReference type="PANTHER" id="PTHR31527:SF0">
    <property type="entry name" value="RE64534P"/>
    <property type="match status" value="1"/>
</dbReference>
<feature type="compositionally biased region" description="Basic and acidic residues" evidence="1">
    <location>
        <begin position="561"/>
        <end position="570"/>
    </location>
</feature>
<accession>A0AAN6KXY9</accession>
<evidence type="ECO:0000259" key="2">
    <source>
        <dbReference type="Pfam" id="PF09347"/>
    </source>
</evidence>
<feature type="compositionally biased region" description="Basic and acidic residues" evidence="1">
    <location>
        <begin position="530"/>
        <end position="542"/>
    </location>
</feature>
<comment type="caution">
    <text evidence="3">The sequence shown here is derived from an EMBL/GenBank/DDBJ whole genome shotgun (WGS) entry which is preliminary data.</text>
</comment>